<dbReference type="InterPro" id="IPR003346">
    <property type="entry name" value="Transposase_20"/>
</dbReference>
<protein>
    <recommendedName>
        <fullName evidence="2">Transposase IS116/IS110/IS902 C-terminal domain-containing protein</fullName>
    </recommendedName>
</protein>
<dbReference type="GO" id="GO:0003677">
    <property type="term" value="F:DNA binding"/>
    <property type="evidence" value="ECO:0007669"/>
    <property type="project" value="InterPro"/>
</dbReference>
<proteinExistence type="predicted"/>
<evidence type="ECO:0000313" key="4">
    <source>
        <dbReference type="Proteomes" id="UP000334990"/>
    </source>
</evidence>
<dbReference type="GO" id="GO:0006313">
    <property type="term" value="P:DNA transposition"/>
    <property type="evidence" value="ECO:0007669"/>
    <property type="project" value="InterPro"/>
</dbReference>
<evidence type="ECO:0000259" key="2">
    <source>
        <dbReference type="Pfam" id="PF02371"/>
    </source>
</evidence>
<dbReference type="PANTHER" id="PTHR33055:SF3">
    <property type="entry name" value="PUTATIVE TRANSPOSASE FOR IS117-RELATED"/>
    <property type="match status" value="1"/>
</dbReference>
<dbReference type="Proteomes" id="UP000334990">
    <property type="component" value="Unassembled WGS sequence"/>
</dbReference>
<dbReference type="GO" id="GO:0004803">
    <property type="term" value="F:transposase activity"/>
    <property type="evidence" value="ECO:0007669"/>
    <property type="project" value="InterPro"/>
</dbReference>
<organism evidence="3 4">
    <name type="scientific">Acrocarpospora corrugata</name>
    <dbReference type="NCBI Taxonomy" id="35763"/>
    <lineage>
        <taxon>Bacteria</taxon>
        <taxon>Bacillati</taxon>
        <taxon>Actinomycetota</taxon>
        <taxon>Actinomycetes</taxon>
        <taxon>Streptosporangiales</taxon>
        <taxon>Streptosporangiaceae</taxon>
        <taxon>Acrocarpospora</taxon>
    </lineage>
</organism>
<dbReference type="InterPro" id="IPR047650">
    <property type="entry name" value="Transpos_IS110"/>
</dbReference>
<dbReference type="AlphaFoldDB" id="A0A5M3W683"/>
<keyword evidence="4" id="KW-1185">Reference proteome</keyword>
<gene>
    <name evidence="3" type="ORF">Acor_58260</name>
</gene>
<comment type="caution">
    <text evidence="3">The sequence shown here is derived from an EMBL/GenBank/DDBJ whole genome shotgun (WGS) entry which is preliminary data.</text>
</comment>
<sequence length="84" mass="8875">MLDQRKQVATEVEELLEQHPLAKVLISMPGLGIRTSARLLLEIGDISAFATPGHLAAYAGLAPVTAAPAPPSRANTRPKAATRH</sequence>
<dbReference type="Pfam" id="PF02371">
    <property type="entry name" value="Transposase_20"/>
    <property type="match status" value="1"/>
</dbReference>
<dbReference type="EMBL" id="BLAD01000072">
    <property type="protein sequence ID" value="GES03760.1"/>
    <property type="molecule type" value="Genomic_DNA"/>
</dbReference>
<reference evidence="3 4" key="1">
    <citation type="submission" date="2019-10" db="EMBL/GenBank/DDBJ databases">
        <title>Whole genome shotgun sequence of Acrocarpospora corrugata NBRC 13972.</title>
        <authorList>
            <person name="Ichikawa N."/>
            <person name="Kimura A."/>
            <person name="Kitahashi Y."/>
            <person name="Komaki H."/>
            <person name="Oguchi A."/>
        </authorList>
    </citation>
    <scope>NUCLEOTIDE SEQUENCE [LARGE SCALE GENOMIC DNA]</scope>
    <source>
        <strain evidence="3 4">NBRC 13972</strain>
    </source>
</reference>
<evidence type="ECO:0000313" key="3">
    <source>
        <dbReference type="EMBL" id="GES03760.1"/>
    </source>
</evidence>
<feature type="region of interest" description="Disordered" evidence="1">
    <location>
        <begin position="65"/>
        <end position="84"/>
    </location>
</feature>
<feature type="domain" description="Transposase IS116/IS110/IS902 C-terminal" evidence="2">
    <location>
        <begin position="23"/>
        <end position="66"/>
    </location>
</feature>
<dbReference type="PANTHER" id="PTHR33055">
    <property type="entry name" value="TRANSPOSASE FOR INSERTION SEQUENCE ELEMENT IS1111A"/>
    <property type="match status" value="1"/>
</dbReference>
<evidence type="ECO:0000256" key="1">
    <source>
        <dbReference type="SAM" id="MobiDB-lite"/>
    </source>
</evidence>
<accession>A0A5M3W683</accession>
<name>A0A5M3W683_9ACTN</name>